<dbReference type="Pfam" id="PF09907">
    <property type="entry name" value="HigB_toxin"/>
    <property type="match status" value="1"/>
</dbReference>
<dbReference type="Proteomes" id="UP001596456">
    <property type="component" value="Unassembled WGS sequence"/>
</dbReference>
<dbReference type="InterPro" id="IPR018669">
    <property type="entry name" value="Toxin_HigB"/>
</dbReference>
<proteinExistence type="predicted"/>
<evidence type="ECO:0000313" key="1">
    <source>
        <dbReference type="EMBL" id="MFC7332519.1"/>
    </source>
</evidence>
<name>A0ABW2KR91_9PROT</name>
<reference evidence="2" key="1">
    <citation type="journal article" date="2019" name="Int. J. Syst. Evol. Microbiol.">
        <title>The Global Catalogue of Microorganisms (GCM) 10K type strain sequencing project: providing services to taxonomists for standard genome sequencing and annotation.</title>
        <authorList>
            <consortium name="The Broad Institute Genomics Platform"/>
            <consortium name="The Broad Institute Genome Sequencing Center for Infectious Disease"/>
            <person name="Wu L."/>
            <person name="Ma J."/>
        </authorList>
    </citation>
    <scope>NUCLEOTIDE SEQUENCE [LARGE SCALE GENOMIC DNA]</scope>
    <source>
        <strain evidence="2">CGMCC 1.16275</strain>
    </source>
</reference>
<sequence length="105" mass="12076">MKIVGLEILTTLIARERRERPQQARALDRRIAAWIQEVQQARWMKPTEIKAVYGTADVVGNNRIVFDLCGNRYRLIVQFNYVAQVARIRFAGTHAEYDAVDATTV</sequence>
<gene>
    <name evidence="1" type="ORF">ACFQPS_05040</name>
</gene>
<accession>A0ABW2KR91</accession>
<dbReference type="EMBL" id="JBHTCM010000006">
    <property type="protein sequence ID" value="MFC7332519.1"/>
    <property type="molecule type" value="Genomic_DNA"/>
</dbReference>
<dbReference type="RefSeq" id="WP_377356977.1">
    <property type="nucleotide sequence ID" value="NZ_JBHTCM010000006.1"/>
</dbReference>
<evidence type="ECO:0000313" key="2">
    <source>
        <dbReference type="Proteomes" id="UP001596456"/>
    </source>
</evidence>
<protein>
    <submittedName>
        <fullName evidence="1">Type II toxin-antitoxin system HigB family toxin</fullName>
    </submittedName>
</protein>
<comment type="caution">
    <text evidence="1">The sequence shown here is derived from an EMBL/GenBank/DDBJ whole genome shotgun (WGS) entry which is preliminary data.</text>
</comment>
<keyword evidence="2" id="KW-1185">Reference proteome</keyword>
<organism evidence="1 2">
    <name type="scientific">Rhodocista pekingensis</name>
    <dbReference type="NCBI Taxonomy" id="201185"/>
    <lineage>
        <taxon>Bacteria</taxon>
        <taxon>Pseudomonadati</taxon>
        <taxon>Pseudomonadota</taxon>
        <taxon>Alphaproteobacteria</taxon>
        <taxon>Rhodospirillales</taxon>
        <taxon>Azospirillaceae</taxon>
        <taxon>Rhodocista</taxon>
    </lineage>
</organism>